<evidence type="ECO:0000313" key="1">
    <source>
        <dbReference type="EMBL" id="KIE42322.1"/>
    </source>
</evidence>
<dbReference type="Proteomes" id="UP000031433">
    <property type="component" value="Unassembled WGS sequence"/>
</dbReference>
<evidence type="ECO:0008006" key="3">
    <source>
        <dbReference type="Google" id="ProtNLM"/>
    </source>
</evidence>
<gene>
    <name evidence="1" type="ORF">SE37_06640</name>
</gene>
<keyword evidence="2" id="KW-1185">Reference proteome</keyword>
<proteinExistence type="predicted"/>
<dbReference type="AlphaFoldDB" id="A0A0C1QNZ3"/>
<dbReference type="SUPFAM" id="SSF109709">
    <property type="entry name" value="KorB DNA-binding domain-like"/>
    <property type="match status" value="1"/>
</dbReference>
<protein>
    <recommendedName>
        <fullName evidence="3">Phage-related protein</fullName>
    </recommendedName>
</protein>
<dbReference type="RefSeq" id="WP_039644791.1">
    <property type="nucleotide sequence ID" value="NZ_JXBL01000001.1"/>
</dbReference>
<comment type="caution">
    <text evidence="1">The sequence shown here is derived from an EMBL/GenBank/DDBJ whole genome shotgun (WGS) entry which is preliminary data.</text>
</comment>
<dbReference type="EMBL" id="JXBL01000001">
    <property type="protein sequence ID" value="KIE42322.1"/>
    <property type="molecule type" value="Genomic_DNA"/>
</dbReference>
<evidence type="ECO:0000313" key="2">
    <source>
        <dbReference type="Proteomes" id="UP000031433"/>
    </source>
</evidence>
<name>A0A0C1QNZ3_9BACT</name>
<dbReference type="Gene3D" id="1.10.10.2830">
    <property type="match status" value="1"/>
</dbReference>
<sequence length="140" mass="15381">MKMKPTITVADNGNLQIHIPMLIRRMRGRKTVIAPHALDGEITGAQEPVQSAILQALGRAFSWADILESGQIKSISELARTLDVDGSYVARILKLTTLAPDIVEALINGEEPNGLSLAKLTQTFPEDWAEQRRQFGFATD</sequence>
<accession>A0A0C1QNZ3</accession>
<reference evidence="1 2" key="1">
    <citation type="submission" date="2015-01" db="EMBL/GenBank/DDBJ databases">
        <title>Genome sequence of the anaerobic bacterium Geobacter soli GSS01, a dissimilatory Fe(III) reducer from soil.</title>
        <authorList>
            <person name="Yang G."/>
            <person name="Zhou S."/>
        </authorList>
    </citation>
    <scope>NUCLEOTIDE SEQUENCE [LARGE SCALE GENOMIC DNA]</scope>
    <source>
        <strain evidence="1 2">GSS01</strain>
    </source>
</reference>
<organism evidence="1 2">
    <name type="scientific">Geobacter soli</name>
    <dbReference type="NCBI Taxonomy" id="1510391"/>
    <lineage>
        <taxon>Bacteria</taxon>
        <taxon>Pseudomonadati</taxon>
        <taxon>Thermodesulfobacteriota</taxon>
        <taxon>Desulfuromonadia</taxon>
        <taxon>Geobacterales</taxon>
        <taxon>Geobacteraceae</taxon>
        <taxon>Geobacter</taxon>
    </lineage>
</organism>